<evidence type="ECO:0000313" key="4">
    <source>
        <dbReference type="EMBL" id="GAA0152959.1"/>
    </source>
</evidence>
<feature type="region of interest" description="Disordered" evidence="2">
    <location>
        <begin position="1068"/>
        <end position="1106"/>
    </location>
</feature>
<dbReference type="InterPro" id="IPR025224">
    <property type="entry name" value="CCAR1/CCAR2"/>
</dbReference>
<feature type="compositionally biased region" description="Basic and acidic residues" evidence="2">
    <location>
        <begin position="1127"/>
        <end position="1136"/>
    </location>
</feature>
<dbReference type="GO" id="GO:0005634">
    <property type="term" value="C:nucleus"/>
    <property type="evidence" value="ECO:0007669"/>
    <property type="project" value="TreeGrafter"/>
</dbReference>
<dbReference type="SMART" id="SM01122">
    <property type="entry name" value="DBC1"/>
    <property type="match status" value="1"/>
</dbReference>
<keyword evidence="1" id="KW-0175">Coiled coil</keyword>
<dbReference type="PANTHER" id="PTHR14304:SF11">
    <property type="entry name" value="SAP DOMAIN-CONTAINING PROTEIN"/>
    <property type="match status" value="1"/>
</dbReference>
<feature type="compositionally biased region" description="Basic residues" evidence="2">
    <location>
        <begin position="834"/>
        <end position="848"/>
    </location>
</feature>
<feature type="compositionally biased region" description="Basic and acidic residues" evidence="2">
    <location>
        <begin position="282"/>
        <end position="352"/>
    </location>
</feature>
<feature type="region of interest" description="Disordered" evidence="2">
    <location>
        <begin position="744"/>
        <end position="780"/>
    </location>
</feature>
<feature type="region of interest" description="Disordered" evidence="2">
    <location>
        <begin position="1127"/>
        <end position="1172"/>
    </location>
</feature>
<dbReference type="AlphaFoldDB" id="A0AAV3PMM4"/>
<dbReference type="GO" id="GO:0006355">
    <property type="term" value="P:regulation of DNA-templated transcription"/>
    <property type="evidence" value="ECO:0007669"/>
    <property type="project" value="InterPro"/>
</dbReference>
<dbReference type="InterPro" id="IPR025954">
    <property type="entry name" value="DBC1/CARP1_inactive_NUDIX"/>
</dbReference>
<feature type="region of interest" description="Disordered" evidence="2">
    <location>
        <begin position="813"/>
        <end position="851"/>
    </location>
</feature>
<dbReference type="Pfam" id="PF19256">
    <property type="entry name" value="LAIKA"/>
    <property type="match status" value="1"/>
</dbReference>
<sequence length="1246" mass="140399">MCSHRLLHQIPVTSSKGNASSALELHGVYGSGLPDSPKLTSSDYVSSSGHVYGHKREQLYADRIAADYSLLERQQQYGERHAYESKDPLTDHQASRYADPIPYGHKLQHAEVYDRLEQPLLMRQEQLLKAQSLQSSVLDGNSSRNSSRRVDYLAGRGQAIHQSAQEHNPVQDPIPYGGRLDSDPRNFSLGSSSFGGQHSSSILGAAPRRNIEDLIYDQKSSNPGYGVSLPAGRDYGTGKGLHRTSLESDYPATLLTRGSLPIIDDRERKEKDHHRDLLRDREKDRERERLRERDRERARERDRERDREKARERERERERILERRDKERARVSKSGLESRRERTPARSSRDLRSSSLGKDAAVSLRRESPRREASHRRHSPVREKRKEYACKVHSFNLTEIQKDYLSLDQRYPRLLVSPDCSKVIVHWPKGKLKVSYNTPVSFEHDFVQRKDSVELKGSSGKQLPDESGKYNQCTVWNAKVVLMSGLSQNALEDLLSDRNHGSRVPHLCNMLRFAILKKSSSFTMIGGPWDPVDGGDPSSEESSLICTALRYAKELTNLDLKGCQHWNRFLEIHYDRIGKNGLFSHKEVTVIFLPDLTDCLPSLNTWRNQWLAYKKATIETEQQHSLRNEKSSLKKESVKDEADSLMKEANEGKQPEIKEEASPMKTECELKAEDGAYQAGSGRGKIIENIDGVESVGTKDGLKDPGEGAGSKTAQTTNMVKKKIIKKVVKQKVVDKKDGVENSTRQGVVGFEKGTNEQTAPAEVTQKQDGPSSGRPSVKTLVRKKIVKKVPVRKISKEGGDTLLAVTVVKELEPPKDVSSGSAPLGQESGVKTTTKRKIIKRVPKKKVSPTDANNVVADVSIIGNMEVNSAQADKEQSQTSGLQNLGKLEQKNSDSKVENDVNTKLEPNEVISEKVQLEDKKMTDEKVGSAPKFATETGEENRSSKDLATSKDGDLVKEKERSPHDRKDESQAKKIKDVKDQKMREEPPRHPGLLLQTKGTKDSKLQSLSLSLDSLLDYTEKDIEESTFEVSLFAESLYEMLQYEMGCRIFLFLQKLRLDFITKRNRRKRGRDEISKRESGQTTPEKRAKKDAVDGDNPSIIAVKDEADTDKNVVVKENTSSVNAVKEIDMHASVKEEEDPEEDPDEDPEEESEEEDPEEPEEDPGEEEMPDANASLAQDIIKEASKYQFVMLSFFFYIACSCQVIHELFSAKDCILFMLLTHNDAASACDIFFAVLVINVIPYHL</sequence>
<name>A0AAV3PMM4_LITER</name>
<feature type="region of interest" description="Disordered" evidence="2">
    <location>
        <begin position="179"/>
        <end position="202"/>
    </location>
</feature>
<feature type="region of interest" description="Disordered" evidence="2">
    <location>
        <begin position="282"/>
        <end position="385"/>
    </location>
</feature>
<keyword evidence="5" id="KW-1185">Reference proteome</keyword>
<dbReference type="Proteomes" id="UP001454036">
    <property type="component" value="Unassembled WGS sequence"/>
</dbReference>
<reference evidence="4 5" key="1">
    <citation type="submission" date="2024-01" db="EMBL/GenBank/DDBJ databases">
        <title>The complete chloroplast genome sequence of Lithospermum erythrorhizon: insights into the phylogenetic relationship among Boraginaceae species and the maternal lineages of purple gromwells.</title>
        <authorList>
            <person name="Okada T."/>
            <person name="Watanabe K."/>
        </authorList>
    </citation>
    <scope>NUCLEOTIDE SEQUENCE [LARGE SCALE GENOMIC DNA]</scope>
</reference>
<protein>
    <submittedName>
        <fullName evidence="4">Chromatin/chromatin-binding, or -regulatory protein</fullName>
    </submittedName>
</protein>
<feature type="compositionally biased region" description="Basic and acidic residues" evidence="2">
    <location>
        <begin position="889"/>
        <end position="928"/>
    </location>
</feature>
<dbReference type="Pfam" id="PF14443">
    <property type="entry name" value="DBC1"/>
    <property type="match status" value="1"/>
</dbReference>
<dbReference type="InterPro" id="IPR045353">
    <property type="entry name" value="LAIKA"/>
</dbReference>
<evidence type="ECO:0000256" key="1">
    <source>
        <dbReference type="ARBA" id="ARBA00023054"/>
    </source>
</evidence>
<dbReference type="EMBL" id="BAABME010002087">
    <property type="protein sequence ID" value="GAA0152959.1"/>
    <property type="molecule type" value="Genomic_DNA"/>
</dbReference>
<feature type="compositionally biased region" description="Polar residues" evidence="2">
    <location>
        <begin position="765"/>
        <end position="775"/>
    </location>
</feature>
<feature type="compositionally biased region" description="Basic and acidic residues" evidence="2">
    <location>
        <begin position="1071"/>
        <end position="1094"/>
    </location>
</feature>
<organism evidence="4 5">
    <name type="scientific">Lithospermum erythrorhizon</name>
    <name type="common">Purple gromwell</name>
    <name type="synonym">Lithospermum officinale var. erythrorhizon</name>
    <dbReference type="NCBI Taxonomy" id="34254"/>
    <lineage>
        <taxon>Eukaryota</taxon>
        <taxon>Viridiplantae</taxon>
        <taxon>Streptophyta</taxon>
        <taxon>Embryophyta</taxon>
        <taxon>Tracheophyta</taxon>
        <taxon>Spermatophyta</taxon>
        <taxon>Magnoliopsida</taxon>
        <taxon>eudicotyledons</taxon>
        <taxon>Gunneridae</taxon>
        <taxon>Pentapetalae</taxon>
        <taxon>asterids</taxon>
        <taxon>lamiids</taxon>
        <taxon>Boraginales</taxon>
        <taxon>Boraginaceae</taxon>
        <taxon>Boraginoideae</taxon>
        <taxon>Lithospermeae</taxon>
        <taxon>Lithospermum</taxon>
    </lineage>
</organism>
<proteinExistence type="predicted"/>
<comment type="caution">
    <text evidence="4">The sequence shown here is derived from an EMBL/GenBank/DDBJ whole genome shotgun (WGS) entry which is preliminary data.</text>
</comment>
<feature type="compositionally biased region" description="Basic and acidic residues" evidence="2">
    <location>
        <begin position="940"/>
        <end position="990"/>
    </location>
</feature>
<gene>
    <name evidence="4" type="ORF">LIER_11311</name>
</gene>
<accession>A0AAV3PMM4</accession>
<feature type="compositionally biased region" description="Low complexity" evidence="2">
    <location>
        <begin position="188"/>
        <end position="201"/>
    </location>
</feature>
<evidence type="ECO:0000259" key="3">
    <source>
        <dbReference type="SMART" id="SM01122"/>
    </source>
</evidence>
<feature type="compositionally biased region" description="Acidic residues" evidence="2">
    <location>
        <begin position="1137"/>
        <end position="1171"/>
    </location>
</feature>
<feature type="domain" description="DBC1/CARP1 catalytically inactive NUDIX hydrolase" evidence="3">
    <location>
        <begin position="504"/>
        <end position="629"/>
    </location>
</feature>
<evidence type="ECO:0000256" key="2">
    <source>
        <dbReference type="SAM" id="MobiDB-lite"/>
    </source>
</evidence>
<feature type="region of interest" description="Disordered" evidence="2">
    <location>
        <begin position="622"/>
        <end position="664"/>
    </location>
</feature>
<feature type="compositionally biased region" description="Polar residues" evidence="2">
    <location>
        <begin position="871"/>
        <end position="884"/>
    </location>
</feature>
<feature type="region of interest" description="Disordered" evidence="2">
    <location>
        <begin position="871"/>
        <end position="1001"/>
    </location>
</feature>
<dbReference type="PANTHER" id="PTHR14304">
    <property type="entry name" value="CELL DIVISION CYCLE AND APOPTOSIS REGULATOR PROTEIN"/>
    <property type="match status" value="1"/>
</dbReference>
<evidence type="ECO:0000313" key="5">
    <source>
        <dbReference type="Proteomes" id="UP001454036"/>
    </source>
</evidence>